<protein>
    <submittedName>
        <fullName evidence="1">Uncharacterized protein</fullName>
    </submittedName>
</protein>
<dbReference type="RefSeq" id="WP_338548951.1">
    <property type="nucleotide sequence ID" value="NZ_CP146069.1"/>
</dbReference>
<keyword evidence="2" id="KW-1185">Reference proteome</keyword>
<name>A0ABZ2HI78_9RHOB</name>
<sequence>MKVDIKHVQKTTGLIRKTTHHGVSVNVAFSTEELAIIRERHLEGDIVLERGYSSDLSQSQIEKRENRGIGSALFKACVSGFDSMDTNLTVTKLMKGEDVFFLGRPIEAREYEAQLKEGLVNLKGWIEGNAELETETASFEL</sequence>
<reference evidence="1 2" key="1">
    <citation type="submission" date="2023-10" db="EMBL/GenBank/DDBJ databases">
        <title>Roseovarius strain S88 nov., isolated from a marine algae.</title>
        <authorList>
            <person name="Lee M.W."/>
            <person name="Lee J.K."/>
            <person name="Kim J.M."/>
            <person name="Choi D.G."/>
            <person name="Baek J.H."/>
            <person name="Bayburt H."/>
            <person name="Jung J.J."/>
            <person name="Han D.M."/>
            <person name="Jeon C.O."/>
        </authorList>
    </citation>
    <scope>NUCLEOTIDE SEQUENCE [LARGE SCALE GENOMIC DNA]</scope>
    <source>
        <strain evidence="1 2">S88</strain>
    </source>
</reference>
<organism evidence="1 2">
    <name type="scientific">Roseovarius phycicola</name>
    <dbReference type="NCBI Taxonomy" id="3080976"/>
    <lineage>
        <taxon>Bacteria</taxon>
        <taxon>Pseudomonadati</taxon>
        <taxon>Pseudomonadota</taxon>
        <taxon>Alphaproteobacteria</taxon>
        <taxon>Rhodobacterales</taxon>
        <taxon>Roseobacteraceae</taxon>
        <taxon>Roseovarius</taxon>
    </lineage>
</organism>
<evidence type="ECO:0000313" key="1">
    <source>
        <dbReference type="EMBL" id="WWR46052.1"/>
    </source>
</evidence>
<proteinExistence type="predicted"/>
<evidence type="ECO:0000313" key="2">
    <source>
        <dbReference type="Proteomes" id="UP001364156"/>
    </source>
</evidence>
<gene>
    <name evidence="1" type="ORF">RZ517_14935</name>
</gene>
<dbReference type="Proteomes" id="UP001364156">
    <property type="component" value="Chromosome"/>
</dbReference>
<dbReference type="EMBL" id="CP146069">
    <property type="protein sequence ID" value="WWR46052.1"/>
    <property type="molecule type" value="Genomic_DNA"/>
</dbReference>
<accession>A0ABZ2HI78</accession>